<reference evidence="1 2" key="1">
    <citation type="submission" date="2018-02" db="EMBL/GenBank/DDBJ databases">
        <title>Genomic analysis of the strain RR4-38 isolated from a seawater recirculating aquaculture system.</title>
        <authorList>
            <person name="Kim Y.-S."/>
            <person name="Jang Y.H."/>
            <person name="Kim K.-H."/>
        </authorList>
    </citation>
    <scope>NUCLEOTIDE SEQUENCE [LARGE SCALE GENOMIC DNA]</scope>
    <source>
        <strain evidence="1 2">RR4-38</strain>
    </source>
</reference>
<dbReference type="InterPro" id="IPR029024">
    <property type="entry name" value="TerB-like"/>
</dbReference>
<dbReference type="RefSeq" id="WP_105215225.1">
    <property type="nucleotide sequence ID" value="NZ_CP027062.1"/>
</dbReference>
<accession>A0A2S0HUX1</accession>
<proteinExistence type="predicted"/>
<keyword evidence="2" id="KW-1185">Reference proteome</keyword>
<organism evidence="1 2">
    <name type="scientific">Pukyongia salina</name>
    <dbReference type="NCBI Taxonomy" id="2094025"/>
    <lineage>
        <taxon>Bacteria</taxon>
        <taxon>Pseudomonadati</taxon>
        <taxon>Bacteroidota</taxon>
        <taxon>Flavobacteriia</taxon>
        <taxon>Flavobacteriales</taxon>
        <taxon>Flavobacteriaceae</taxon>
        <taxon>Pukyongia</taxon>
    </lineage>
</organism>
<evidence type="ECO:0000313" key="2">
    <source>
        <dbReference type="Proteomes" id="UP000238442"/>
    </source>
</evidence>
<dbReference type="Proteomes" id="UP000238442">
    <property type="component" value="Chromosome"/>
</dbReference>
<protein>
    <submittedName>
        <fullName evidence="1">Uncharacterized protein</fullName>
    </submittedName>
</protein>
<sequence length="111" mass="13457">MKHKTPNWTKHELQIYIMLLAAQIDKEIDEEELSMIRSKTDEETFEKMYGEFKKDSNKKRLAKIRGGIDQHEYSHMELVEFRKEISEIFLADNKFKPREQHLDRILDNILY</sequence>
<gene>
    <name evidence="1" type="ORF">C5O00_04210</name>
</gene>
<dbReference type="AlphaFoldDB" id="A0A2S0HUX1"/>
<dbReference type="SUPFAM" id="SSF158682">
    <property type="entry name" value="TerB-like"/>
    <property type="match status" value="1"/>
</dbReference>
<dbReference type="OrthoDB" id="9770030at2"/>
<dbReference type="EMBL" id="CP027062">
    <property type="protein sequence ID" value="AVI50408.1"/>
    <property type="molecule type" value="Genomic_DNA"/>
</dbReference>
<dbReference type="KEGG" id="aue:C5O00_04210"/>
<name>A0A2S0HUX1_9FLAO</name>
<evidence type="ECO:0000313" key="1">
    <source>
        <dbReference type="EMBL" id="AVI50408.1"/>
    </source>
</evidence>